<proteinExistence type="predicted"/>
<reference evidence="1 2" key="2">
    <citation type="submission" date="2017-02" db="EMBL/GenBank/DDBJ databases">
        <title>A genome survey and senescence transcriptome analysis in Lentinula edodes.</title>
        <authorList>
            <person name="Sakamoto Y."/>
            <person name="Nakade K."/>
            <person name="Sato S."/>
            <person name="Yoshida Y."/>
            <person name="Miyazaki K."/>
            <person name="Natsume S."/>
            <person name="Konno N."/>
        </authorList>
    </citation>
    <scope>NUCLEOTIDE SEQUENCE [LARGE SCALE GENOMIC DNA]</scope>
    <source>
        <strain evidence="1 2">NBRC 111202</strain>
    </source>
</reference>
<sequence>MSEGPGLGRGPKNQTVLYIPLYISSDRNNQKRETSRTIDYPTIRNMNFSLQLTLCALIAFFGSKVNAQYGGCMVGVCYLSSEEALRAGCTSFGSSEDCETMGYCMGC</sequence>
<reference evidence="1 2" key="1">
    <citation type="submission" date="2016-08" db="EMBL/GenBank/DDBJ databases">
        <authorList>
            <consortium name="Lentinula edodes genome sequencing consortium"/>
            <person name="Sakamoto Y."/>
            <person name="Nakade K."/>
            <person name="Sato S."/>
            <person name="Yoshida Y."/>
            <person name="Miyazaki K."/>
            <person name="Natsume S."/>
            <person name="Konno N."/>
        </authorList>
    </citation>
    <scope>NUCLEOTIDE SEQUENCE [LARGE SCALE GENOMIC DNA]</scope>
    <source>
        <strain evidence="1 2">NBRC 111202</strain>
    </source>
</reference>
<dbReference type="AlphaFoldDB" id="A0A1Q3E2H3"/>
<organism evidence="1 2">
    <name type="scientific">Lentinula edodes</name>
    <name type="common">Shiitake mushroom</name>
    <name type="synonym">Lentinus edodes</name>
    <dbReference type="NCBI Taxonomy" id="5353"/>
    <lineage>
        <taxon>Eukaryota</taxon>
        <taxon>Fungi</taxon>
        <taxon>Dikarya</taxon>
        <taxon>Basidiomycota</taxon>
        <taxon>Agaricomycotina</taxon>
        <taxon>Agaricomycetes</taxon>
        <taxon>Agaricomycetidae</taxon>
        <taxon>Agaricales</taxon>
        <taxon>Marasmiineae</taxon>
        <taxon>Omphalotaceae</taxon>
        <taxon>Lentinula</taxon>
    </lineage>
</organism>
<dbReference type="EMBL" id="BDGU01000062">
    <property type="protein sequence ID" value="GAW01458.1"/>
    <property type="molecule type" value="Genomic_DNA"/>
</dbReference>
<name>A0A1Q3E2H3_LENED</name>
<evidence type="ECO:0000313" key="2">
    <source>
        <dbReference type="Proteomes" id="UP000188533"/>
    </source>
</evidence>
<evidence type="ECO:0000313" key="1">
    <source>
        <dbReference type="EMBL" id="GAW01458.1"/>
    </source>
</evidence>
<gene>
    <name evidence="1" type="ORF">LENED_003056</name>
</gene>
<keyword evidence="2" id="KW-1185">Reference proteome</keyword>
<dbReference type="Proteomes" id="UP000188533">
    <property type="component" value="Unassembled WGS sequence"/>
</dbReference>
<protein>
    <submittedName>
        <fullName evidence="1">Uncharacterized protein</fullName>
    </submittedName>
</protein>
<accession>A0A1Q3E2H3</accession>
<comment type="caution">
    <text evidence="1">The sequence shown here is derived from an EMBL/GenBank/DDBJ whole genome shotgun (WGS) entry which is preliminary data.</text>
</comment>